<evidence type="ECO:0008006" key="2">
    <source>
        <dbReference type="Google" id="ProtNLM"/>
    </source>
</evidence>
<gene>
    <name evidence="1" type="ORF">MNBD_ACTINO01-2455</name>
</gene>
<protein>
    <recommendedName>
        <fullName evidence="2">Universal stress protein</fullName>
    </recommendedName>
</protein>
<sequence length="211" mass="23152">ESGHDVTPEIRVDDSFSAGTLNLSEETDASCLVLTWKGPRLSTDFMFGNEVDLIGERSSIPTVAARVLRPWNRIIAVTGESRTEWNAEDALLALVIARRIRGSKGMPMLIIAADPSDLPERVAQWEGVEVRQAPRDVSEFSKIIDHDDLVVLPVHAIGVSRIRTPWRIAHQFRDTSSIIVAGPHRLSVSGTSVQRNVHGIVNPVEDAPLLG</sequence>
<accession>A0A3B0SLN4</accession>
<dbReference type="AlphaFoldDB" id="A0A3B0SLN4"/>
<organism evidence="1">
    <name type="scientific">hydrothermal vent metagenome</name>
    <dbReference type="NCBI Taxonomy" id="652676"/>
    <lineage>
        <taxon>unclassified sequences</taxon>
        <taxon>metagenomes</taxon>
        <taxon>ecological metagenomes</taxon>
    </lineage>
</organism>
<evidence type="ECO:0000313" key="1">
    <source>
        <dbReference type="EMBL" id="VAW05133.1"/>
    </source>
</evidence>
<feature type="non-terminal residue" evidence="1">
    <location>
        <position position="1"/>
    </location>
</feature>
<dbReference type="EMBL" id="UOEI01000418">
    <property type="protein sequence ID" value="VAW05133.1"/>
    <property type="molecule type" value="Genomic_DNA"/>
</dbReference>
<proteinExistence type="predicted"/>
<reference evidence="1" key="1">
    <citation type="submission" date="2018-06" db="EMBL/GenBank/DDBJ databases">
        <authorList>
            <person name="Zhirakovskaya E."/>
        </authorList>
    </citation>
    <scope>NUCLEOTIDE SEQUENCE</scope>
</reference>
<name>A0A3B0SLN4_9ZZZZ</name>